<dbReference type="AlphaFoldDB" id="A0A099NYI2"/>
<dbReference type="GO" id="GO:0047560">
    <property type="term" value="F:3-dehydrosphinganine reductase activity"/>
    <property type="evidence" value="ECO:0007669"/>
    <property type="project" value="UniProtKB-EC"/>
</dbReference>
<evidence type="ECO:0000256" key="11">
    <source>
        <dbReference type="ARBA" id="ARBA00026241"/>
    </source>
</evidence>
<evidence type="ECO:0000313" key="17">
    <source>
        <dbReference type="EMBL" id="KGK37099.1"/>
    </source>
</evidence>
<evidence type="ECO:0000256" key="6">
    <source>
        <dbReference type="ARBA" id="ARBA00022857"/>
    </source>
</evidence>
<keyword evidence="16" id="KW-0472">Membrane</keyword>
<comment type="catalytic activity">
    <reaction evidence="15">
        <text>sphinganine + NADP(+) = 3-oxosphinganine + NADPH + H(+)</text>
        <dbReference type="Rhea" id="RHEA:22640"/>
        <dbReference type="ChEBI" id="CHEBI:15378"/>
        <dbReference type="ChEBI" id="CHEBI:57783"/>
        <dbReference type="ChEBI" id="CHEBI:57817"/>
        <dbReference type="ChEBI" id="CHEBI:58299"/>
        <dbReference type="ChEBI" id="CHEBI:58349"/>
        <dbReference type="EC" id="1.1.1.102"/>
    </reaction>
    <physiologicalReaction direction="right-to-left" evidence="15">
        <dbReference type="Rhea" id="RHEA:22642"/>
    </physiologicalReaction>
</comment>
<evidence type="ECO:0000256" key="15">
    <source>
        <dbReference type="ARBA" id="ARBA00048930"/>
    </source>
</evidence>
<reference evidence="20" key="3">
    <citation type="journal article" date="2017" name="Genome Announc.">
        <title>Genome sequences of Cyberlindnera fabianii 65, Pichia kudriavzevii 129, and Saccharomyces cerevisiae 131 isolated from fermented masau fruits in Zimbabwe.</title>
        <authorList>
            <person name="van Rijswijck I.M.H."/>
            <person name="Derks M.F.L."/>
            <person name="Abee T."/>
            <person name="de Ridder D."/>
            <person name="Smid E.J."/>
        </authorList>
    </citation>
    <scope>NUCLEOTIDE SEQUENCE [LARGE SCALE GENOMIC DNA]</scope>
    <source>
        <strain evidence="20">129</strain>
    </source>
</reference>
<feature type="transmembrane region" description="Helical" evidence="16">
    <location>
        <begin position="261"/>
        <end position="278"/>
    </location>
</feature>
<accession>A0A099NYI2</accession>
<comment type="similarity">
    <text evidence="4">Belongs to the short-chain dehydrogenases/reductases (SDR) family.</text>
</comment>
<dbReference type="GO" id="GO:0006666">
    <property type="term" value="P:3-keto-sphinganine metabolic process"/>
    <property type="evidence" value="ECO:0007669"/>
    <property type="project" value="InterPro"/>
</dbReference>
<keyword evidence="7" id="KW-0746">Sphingolipid metabolism</keyword>
<evidence type="ECO:0000256" key="16">
    <source>
        <dbReference type="SAM" id="Phobius"/>
    </source>
</evidence>
<evidence type="ECO:0000313" key="18">
    <source>
        <dbReference type="EMBL" id="ONH73244.1"/>
    </source>
</evidence>
<evidence type="ECO:0000256" key="8">
    <source>
        <dbReference type="ARBA" id="ARBA00023002"/>
    </source>
</evidence>
<dbReference type="GO" id="GO:0005789">
    <property type="term" value="C:endoplasmic reticulum membrane"/>
    <property type="evidence" value="ECO:0007669"/>
    <property type="project" value="TreeGrafter"/>
</dbReference>
<evidence type="ECO:0000256" key="7">
    <source>
        <dbReference type="ARBA" id="ARBA00022919"/>
    </source>
</evidence>
<keyword evidence="6" id="KW-0521">NADP</keyword>
<evidence type="ECO:0000256" key="9">
    <source>
        <dbReference type="ARBA" id="ARBA00023098"/>
    </source>
</evidence>
<dbReference type="GO" id="GO:0030148">
    <property type="term" value="P:sphingolipid biosynthetic process"/>
    <property type="evidence" value="ECO:0007669"/>
    <property type="project" value="InterPro"/>
</dbReference>
<organism evidence="17 19">
    <name type="scientific">Pichia kudriavzevii</name>
    <name type="common">Yeast</name>
    <name type="synonym">Issatchenkia orientalis</name>
    <dbReference type="NCBI Taxonomy" id="4909"/>
    <lineage>
        <taxon>Eukaryota</taxon>
        <taxon>Fungi</taxon>
        <taxon>Dikarya</taxon>
        <taxon>Ascomycota</taxon>
        <taxon>Saccharomycotina</taxon>
        <taxon>Pichiomycetes</taxon>
        <taxon>Pichiales</taxon>
        <taxon>Pichiaceae</taxon>
        <taxon>Pichia</taxon>
    </lineage>
</organism>
<proteinExistence type="inferred from homology"/>
<evidence type="ECO:0000256" key="2">
    <source>
        <dbReference type="ARBA" id="ARBA00004760"/>
    </source>
</evidence>
<dbReference type="UniPathway" id="UPA00222"/>
<dbReference type="EMBL" id="MQVM01000015">
    <property type="protein sequence ID" value="ONH73244.1"/>
    <property type="molecule type" value="Genomic_DNA"/>
</dbReference>
<name>A0A099NYI2_PICKU</name>
<comment type="pathway">
    <text evidence="2">Lipid metabolism; sphingolipid metabolism.</text>
</comment>
<evidence type="ECO:0000256" key="13">
    <source>
        <dbReference type="ARBA" id="ARBA00032891"/>
    </source>
</evidence>
<dbReference type="PRINTS" id="PR00081">
    <property type="entry name" value="GDHRDH"/>
</dbReference>
<sequence length="297" mass="32878">MLDVEGKTVIVSGASQGLGRSLALKLHARGANVVLVARTASKLQELADSLNENRMSSNQQAYAYPLDLSIKEDVLEFGKWLDDRVDNLVGVFCCAGSSIPKLFTNLSLDEIDNGININYKTCIYLLHVTIPLLKRSKEKTNIVIFSSSVAFYSFIGYSQYAPLKSALQSLGDILRQELDPYNINVSTVFPGNFASEGFHEENLTKPAITSQIEGASVPISVDECADKVLSGITNSESYIHTDFIGWVLSCFSLGFGPRSWWLFQIPVAVIGVLFARLISKYHDYQVKQWVAANRHKQ</sequence>
<comment type="subcellular location">
    <subcellularLocation>
        <location evidence="1">Endoplasmic reticulum</location>
    </subcellularLocation>
</comment>
<dbReference type="EMBL" id="JQFK01000044">
    <property type="protein sequence ID" value="KGK37099.1"/>
    <property type="molecule type" value="Genomic_DNA"/>
</dbReference>
<evidence type="ECO:0000256" key="14">
    <source>
        <dbReference type="ARBA" id="ARBA00044737"/>
    </source>
</evidence>
<evidence type="ECO:0000313" key="19">
    <source>
        <dbReference type="Proteomes" id="UP000029867"/>
    </source>
</evidence>
<dbReference type="HOGENOM" id="CLU_010194_3_0_1"/>
<evidence type="ECO:0000256" key="4">
    <source>
        <dbReference type="ARBA" id="ARBA00006484"/>
    </source>
</evidence>
<dbReference type="Proteomes" id="UP000029867">
    <property type="component" value="Unassembled WGS sequence"/>
</dbReference>
<reference evidence="18" key="4">
    <citation type="submission" date="2017-01" db="EMBL/GenBank/DDBJ databases">
        <authorList>
            <person name="Mah S.A."/>
            <person name="Swanson W.J."/>
            <person name="Moy G.W."/>
            <person name="Vacquier V.D."/>
        </authorList>
    </citation>
    <scope>NUCLEOTIDE SEQUENCE [LARGE SCALE GENOMIC DNA]</scope>
    <source>
        <strain evidence="18">129</strain>
    </source>
</reference>
<dbReference type="Proteomes" id="UP000189274">
    <property type="component" value="Unassembled WGS sequence"/>
</dbReference>
<dbReference type="eggNOG" id="KOG1210">
    <property type="taxonomic scope" value="Eukaryota"/>
</dbReference>
<dbReference type="VEuPathDB" id="FungiDB:C5L36_0B01930"/>
<keyword evidence="9" id="KW-0443">Lipid metabolism</keyword>
<dbReference type="SUPFAM" id="SSF51735">
    <property type="entry name" value="NAD(P)-binding Rossmann-fold domains"/>
    <property type="match status" value="1"/>
</dbReference>
<keyword evidence="16" id="KW-1133">Transmembrane helix</keyword>
<evidence type="ECO:0000256" key="1">
    <source>
        <dbReference type="ARBA" id="ARBA00004240"/>
    </source>
</evidence>
<dbReference type="Gene3D" id="3.40.50.720">
    <property type="entry name" value="NAD(P)-binding Rossmann-like Domain"/>
    <property type="match status" value="1"/>
</dbReference>
<comment type="function">
    <text evidence="14">Catalyzes the reduction of 3'-oxosphinganine (3-ketodihydrosphingosine/KDS) to sphinganine (dihydrosphingosine/DHS), the second step of de novo sphingolipid biosynthesis.</text>
</comment>
<dbReference type="InterPro" id="IPR045022">
    <property type="entry name" value="KDSR-like"/>
</dbReference>
<dbReference type="InterPro" id="IPR036291">
    <property type="entry name" value="NAD(P)-bd_dom_sf"/>
</dbReference>
<comment type="pathway">
    <text evidence="3">Sphingolipid metabolism.</text>
</comment>
<gene>
    <name evidence="18" type="ORF">BOH78_3170</name>
    <name evidence="17" type="ORF">JL09_g3748</name>
</gene>
<dbReference type="PANTHER" id="PTHR43550">
    <property type="entry name" value="3-KETODIHYDROSPHINGOSINE REDUCTASE"/>
    <property type="match status" value="1"/>
</dbReference>
<reference evidence="19" key="1">
    <citation type="journal article" date="2014" name="Microb. Cell Fact.">
        <title>Exploiting Issatchenkia orientalis SD108 for succinic acid production.</title>
        <authorList>
            <person name="Xiao H."/>
            <person name="Shao Z."/>
            <person name="Jiang Y."/>
            <person name="Dole S."/>
            <person name="Zhao H."/>
        </authorList>
    </citation>
    <scope>NUCLEOTIDE SEQUENCE [LARGE SCALE GENOMIC DNA]</scope>
    <source>
        <strain evidence="19">SD108</strain>
    </source>
</reference>
<dbReference type="PANTHER" id="PTHR43550:SF3">
    <property type="entry name" value="3-KETODIHYDROSPHINGOSINE REDUCTASE"/>
    <property type="match status" value="1"/>
</dbReference>
<dbReference type="CDD" id="cd08939">
    <property type="entry name" value="KDSR-like_SDR_c"/>
    <property type="match status" value="1"/>
</dbReference>
<keyword evidence="5" id="KW-0256">Endoplasmic reticulum</keyword>
<evidence type="ECO:0000256" key="3">
    <source>
        <dbReference type="ARBA" id="ARBA00004991"/>
    </source>
</evidence>
<evidence type="ECO:0000256" key="10">
    <source>
        <dbReference type="ARBA" id="ARBA00026112"/>
    </source>
</evidence>
<keyword evidence="16" id="KW-0812">Transmembrane</keyword>
<dbReference type="Pfam" id="PF00106">
    <property type="entry name" value="adh_short"/>
    <property type="match status" value="1"/>
</dbReference>
<keyword evidence="8" id="KW-0560">Oxidoreductase</keyword>
<evidence type="ECO:0000256" key="5">
    <source>
        <dbReference type="ARBA" id="ARBA00022824"/>
    </source>
</evidence>
<reference evidence="17" key="2">
    <citation type="submission" date="2014-08" db="EMBL/GenBank/DDBJ databases">
        <title>Exploiting Issatchenkia orientalis SD108 for Succinic Acid Production.</title>
        <authorList>
            <person name="Xiao H."/>
            <person name="Shao Z."/>
            <person name="Jiang Y."/>
            <person name="Dole S."/>
            <person name="Zhao H."/>
        </authorList>
    </citation>
    <scope>NUCLEOTIDE SEQUENCE [LARGE SCALE GENOMIC DNA]</scope>
    <source>
        <strain evidence="17">SD108</strain>
    </source>
</reference>
<evidence type="ECO:0000313" key="20">
    <source>
        <dbReference type="Proteomes" id="UP000189274"/>
    </source>
</evidence>
<protein>
    <recommendedName>
        <fullName evidence="11">3-ketodihydrosphingosine reductase TSC10</fullName>
        <ecNumber evidence="10">1.1.1.102</ecNumber>
    </recommendedName>
    <alternativeName>
        <fullName evidence="13">3-dehydrosphinganine reductase</fullName>
    </alternativeName>
    <alternativeName>
        <fullName evidence="12">KDS reductase</fullName>
    </alternativeName>
</protein>
<evidence type="ECO:0000256" key="12">
    <source>
        <dbReference type="ARBA" id="ARBA00029797"/>
    </source>
</evidence>
<dbReference type="EC" id="1.1.1.102" evidence="10"/>
<comment type="caution">
    <text evidence="17">The sequence shown here is derived from an EMBL/GenBank/DDBJ whole genome shotgun (WGS) entry which is preliminary data.</text>
</comment>
<dbReference type="InterPro" id="IPR002347">
    <property type="entry name" value="SDR_fam"/>
</dbReference>